<name>A0AAU7C5C9_9LACO</name>
<dbReference type="PRINTS" id="PR00719">
    <property type="entry name" value="LMWPTPASE"/>
</dbReference>
<feature type="domain" description="Phosphotyrosine protein phosphatase I" evidence="7">
    <location>
        <begin position="1"/>
        <end position="148"/>
    </location>
</feature>
<feature type="active site" description="Nucleophile" evidence="6">
    <location>
        <position position="13"/>
    </location>
</feature>
<evidence type="ECO:0000256" key="4">
    <source>
        <dbReference type="ARBA" id="ARBA00022912"/>
    </source>
</evidence>
<dbReference type="InterPro" id="IPR023485">
    <property type="entry name" value="Ptyr_pPase"/>
</dbReference>
<comment type="catalytic activity">
    <reaction evidence="5">
        <text>O-phospho-L-tyrosyl-[protein] + H2O = L-tyrosyl-[protein] + phosphate</text>
        <dbReference type="Rhea" id="RHEA:10684"/>
        <dbReference type="Rhea" id="RHEA-COMP:10136"/>
        <dbReference type="Rhea" id="RHEA-COMP:20101"/>
        <dbReference type="ChEBI" id="CHEBI:15377"/>
        <dbReference type="ChEBI" id="CHEBI:43474"/>
        <dbReference type="ChEBI" id="CHEBI:46858"/>
        <dbReference type="ChEBI" id="CHEBI:61978"/>
        <dbReference type="EC" id="3.1.3.48"/>
    </reaction>
</comment>
<reference evidence="8 10" key="2">
    <citation type="submission" date="2024-04" db="EMBL/GenBank/DDBJ databases">
        <title>Limosilactobacillus allomucosae sp. nov., a novel species isolated from wild boar faecal samples as potential probiotics for domestic pigs.</title>
        <authorList>
            <person name="Chen B."/>
        </authorList>
    </citation>
    <scope>NUCLEOTIDE SEQUENCE [LARGE SCALE GENOMIC DNA]</scope>
    <source>
        <strain evidence="8 10">WILCCON 0055</strain>
    </source>
</reference>
<dbReference type="EMBL" id="CP154878">
    <property type="protein sequence ID" value="XBG96321.1"/>
    <property type="molecule type" value="Genomic_DNA"/>
</dbReference>
<dbReference type="EC" id="3.1.3.48" evidence="2"/>
<dbReference type="Gene3D" id="3.40.50.2300">
    <property type="match status" value="1"/>
</dbReference>
<dbReference type="CDD" id="cd16343">
    <property type="entry name" value="LMWPTP"/>
    <property type="match status" value="1"/>
</dbReference>
<evidence type="ECO:0000256" key="5">
    <source>
        <dbReference type="ARBA" id="ARBA00051722"/>
    </source>
</evidence>
<evidence type="ECO:0000256" key="3">
    <source>
        <dbReference type="ARBA" id="ARBA00022801"/>
    </source>
</evidence>
<evidence type="ECO:0000256" key="6">
    <source>
        <dbReference type="PIRSR" id="PIRSR617867-1"/>
    </source>
</evidence>
<comment type="similarity">
    <text evidence="1">Belongs to the low molecular weight phosphotyrosine protein phosphatase family.</text>
</comment>
<dbReference type="SMART" id="SM00226">
    <property type="entry name" value="LMWPc"/>
    <property type="match status" value="1"/>
</dbReference>
<dbReference type="SUPFAM" id="SSF52788">
    <property type="entry name" value="Phosphotyrosine protein phosphatases I"/>
    <property type="match status" value="1"/>
</dbReference>
<dbReference type="PANTHER" id="PTHR11717">
    <property type="entry name" value="LOW MOLECULAR WEIGHT PROTEIN TYROSINE PHOSPHATASE"/>
    <property type="match status" value="1"/>
</dbReference>
<reference evidence="9" key="1">
    <citation type="submission" date="2024-04" db="EMBL/GenBank/DDBJ databases">
        <title>Limosilactobacillus allomucosae sp. nov., a novel species isolated from wild boar faecal samples as a potential probiotics for domestic pigs.</title>
        <authorList>
            <person name="Chen B."/>
        </authorList>
    </citation>
    <scope>NUCLEOTIDE SEQUENCE</scope>
    <source>
        <strain evidence="9">WILCCON 0051</strain>
    </source>
</reference>
<evidence type="ECO:0000259" key="7">
    <source>
        <dbReference type="SMART" id="SM00226"/>
    </source>
</evidence>
<proteinExistence type="inferred from homology"/>
<dbReference type="RefSeq" id="WP_347953095.1">
    <property type="nucleotide sequence ID" value="NZ_CP154878.1"/>
</dbReference>
<organism evidence="9">
    <name type="scientific">Limosilactobacillus allomucosae</name>
    <dbReference type="NCBI Taxonomy" id="3142938"/>
    <lineage>
        <taxon>Bacteria</taxon>
        <taxon>Bacillati</taxon>
        <taxon>Bacillota</taxon>
        <taxon>Bacilli</taxon>
        <taxon>Lactobacillales</taxon>
        <taxon>Lactobacillaceae</taxon>
        <taxon>Limosilactobacillus</taxon>
    </lineage>
</organism>
<accession>A0AAU7C5C9</accession>
<keyword evidence="3 9" id="KW-0378">Hydrolase</keyword>
<dbReference type="AlphaFoldDB" id="A0AAU7C5C9"/>
<keyword evidence="4" id="KW-0904">Protein phosphatase</keyword>
<dbReference type="GO" id="GO:0004725">
    <property type="term" value="F:protein tyrosine phosphatase activity"/>
    <property type="evidence" value="ECO:0007669"/>
    <property type="project" value="UniProtKB-EC"/>
</dbReference>
<feature type="active site" description="Proton donor" evidence="6">
    <location>
        <position position="124"/>
    </location>
</feature>
<dbReference type="KEGG" id="lalo:ABC765_04345"/>
<feature type="active site" description="Nucleophile" evidence="6">
    <location>
        <position position="7"/>
    </location>
</feature>
<protein>
    <recommendedName>
        <fullName evidence="2">protein-tyrosine-phosphatase</fullName>
        <ecNumber evidence="2">3.1.3.48</ecNumber>
    </recommendedName>
</protein>
<dbReference type="InterPro" id="IPR036196">
    <property type="entry name" value="Ptyr_pPase_sf"/>
</dbReference>
<evidence type="ECO:0000256" key="2">
    <source>
        <dbReference type="ARBA" id="ARBA00013064"/>
    </source>
</evidence>
<dbReference type="EMBL" id="JBCNVT010000001">
    <property type="protein sequence ID" value="MEO5285815.1"/>
    <property type="molecule type" value="Genomic_DNA"/>
</dbReference>
<evidence type="ECO:0000313" key="10">
    <source>
        <dbReference type="Proteomes" id="UP001456307"/>
    </source>
</evidence>
<evidence type="ECO:0000256" key="1">
    <source>
        <dbReference type="ARBA" id="ARBA00011063"/>
    </source>
</evidence>
<evidence type="ECO:0000313" key="9">
    <source>
        <dbReference type="EMBL" id="XBG96321.1"/>
    </source>
</evidence>
<gene>
    <name evidence="8" type="ORF">AAVZ08_04270</name>
    <name evidence="9" type="ORF">ABC765_04345</name>
</gene>
<dbReference type="InterPro" id="IPR050438">
    <property type="entry name" value="LMW_PTPase"/>
</dbReference>
<keyword evidence="10" id="KW-1185">Reference proteome</keyword>
<sequence length="156" mass="17128">MKVIFVCLGNICRSPMAEAMFRQMVADAGLADQIQIDSAGTSDIAAGSPADHRTQAVLAEHGLSADGLIARQLTDHDFFDADYILVMDQMNMLDARSMAPAGLADKVHGIYAAVAGKEDHWIVDPWITHRFYDTYASLSEALPAWLTRFQNELSQN</sequence>
<dbReference type="InterPro" id="IPR017867">
    <property type="entry name" value="Tyr_phospatase_low_mol_wt"/>
</dbReference>
<dbReference type="Pfam" id="PF01451">
    <property type="entry name" value="LMWPc"/>
    <property type="match status" value="1"/>
</dbReference>
<dbReference type="Proteomes" id="UP001456307">
    <property type="component" value="Unassembled WGS sequence"/>
</dbReference>
<evidence type="ECO:0000313" key="8">
    <source>
        <dbReference type="EMBL" id="MEO5285815.1"/>
    </source>
</evidence>
<dbReference type="PANTHER" id="PTHR11717:SF7">
    <property type="entry name" value="LOW MOLECULAR WEIGHT PHOSPHOTYROSINE PROTEIN PHOSPHATASE"/>
    <property type="match status" value="1"/>
</dbReference>